<evidence type="ECO:0000313" key="8">
    <source>
        <dbReference type="EMBL" id="SDL25505.1"/>
    </source>
</evidence>
<sequence>MRLILSSLSAGLVLAGCATSAPTPAPPPEVSDLSPAAASSNEQPTHESQQDKEPQSPLLPSAFFADGGEAFIAWRCTPAQDLISASPENRLRLWSAQGHYELQRAVVASGARYVKGDLSFWNKGDEAFVESDNGRLECEQDVRRESLTRDDYPDAIFHAQGNEPGWTLSLDRQARQLTLVTDYGERTLQALPYRVTGLSNGEQASMTLSSTQAAQPLKILLEARACFDDMSGQPYPVRVTVQLGDQRLRGCGQGIEAL</sequence>
<dbReference type="Pfam" id="PF09864">
    <property type="entry name" value="MliC"/>
    <property type="match status" value="1"/>
</dbReference>
<dbReference type="STRING" id="119000.SAMN05661010_01227"/>
<feature type="region of interest" description="Disordered" evidence="5">
    <location>
        <begin position="21"/>
        <end position="60"/>
    </location>
</feature>
<dbReference type="EMBL" id="FNGI01000002">
    <property type="protein sequence ID" value="SDL25505.1"/>
    <property type="molecule type" value="Genomic_DNA"/>
</dbReference>
<evidence type="ECO:0000256" key="3">
    <source>
        <dbReference type="ARBA" id="ARBA00023139"/>
    </source>
</evidence>
<keyword evidence="1 6" id="KW-0732">Signal</keyword>
<dbReference type="SUPFAM" id="SSF141488">
    <property type="entry name" value="YdhA-like"/>
    <property type="match status" value="1"/>
</dbReference>
<feature type="chain" id="PRO_5011569344" evidence="6">
    <location>
        <begin position="21"/>
        <end position="258"/>
    </location>
</feature>
<protein>
    <submittedName>
        <fullName evidence="8">Membrane-bound lysozyme-inhibitor of c-type lysozyme</fullName>
    </submittedName>
</protein>
<keyword evidence="9" id="KW-1185">Reference proteome</keyword>
<name>A0A1G9IKD2_9GAMM</name>
<dbReference type="InterPro" id="IPR018660">
    <property type="entry name" value="MliC"/>
</dbReference>
<dbReference type="RefSeq" id="WP_089726551.1">
    <property type="nucleotide sequence ID" value="NZ_FNGI01000002.1"/>
</dbReference>
<evidence type="ECO:0000313" key="9">
    <source>
        <dbReference type="Proteomes" id="UP000198654"/>
    </source>
</evidence>
<evidence type="ECO:0000256" key="1">
    <source>
        <dbReference type="ARBA" id="ARBA00022729"/>
    </source>
</evidence>
<feature type="signal peptide" evidence="6">
    <location>
        <begin position="1"/>
        <end position="20"/>
    </location>
</feature>
<accession>A0A1G9IKD2</accession>
<evidence type="ECO:0000256" key="2">
    <source>
        <dbReference type="ARBA" id="ARBA00023136"/>
    </source>
</evidence>
<evidence type="ECO:0000256" key="5">
    <source>
        <dbReference type="SAM" id="MobiDB-lite"/>
    </source>
</evidence>
<keyword evidence="3" id="KW-0564">Palmitate</keyword>
<evidence type="ECO:0000256" key="4">
    <source>
        <dbReference type="ARBA" id="ARBA00023288"/>
    </source>
</evidence>
<dbReference type="InterPro" id="IPR036328">
    <property type="entry name" value="MliC_sf"/>
</dbReference>
<keyword evidence="2" id="KW-0472">Membrane</keyword>
<dbReference type="Gene3D" id="2.40.128.200">
    <property type="match status" value="1"/>
</dbReference>
<dbReference type="Proteomes" id="UP000198654">
    <property type="component" value="Unassembled WGS sequence"/>
</dbReference>
<evidence type="ECO:0000256" key="6">
    <source>
        <dbReference type="SAM" id="SignalP"/>
    </source>
</evidence>
<keyword evidence="4" id="KW-0449">Lipoprotein</keyword>
<gene>
    <name evidence="8" type="ORF">SAMN05661010_01227</name>
</gene>
<proteinExistence type="predicted"/>
<evidence type="ECO:0000259" key="7">
    <source>
        <dbReference type="Pfam" id="PF09864"/>
    </source>
</evidence>
<reference evidence="8 9" key="1">
    <citation type="submission" date="2016-10" db="EMBL/GenBank/DDBJ databases">
        <authorList>
            <person name="de Groot N.N."/>
        </authorList>
    </citation>
    <scope>NUCLEOTIDE SEQUENCE [LARGE SCALE GENOMIC DNA]</scope>
    <source>
        <strain evidence="8 9">DSM 14789</strain>
    </source>
</reference>
<dbReference type="PROSITE" id="PS51257">
    <property type="entry name" value="PROKAR_LIPOPROTEIN"/>
    <property type="match status" value="1"/>
</dbReference>
<organism evidence="8 9">
    <name type="scientific">Modicisalibacter muralis</name>
    <dbReference type="NCBI Taxonomy" id="119000"/>
    <lineage>
        <taxon>Bacteria</taxon>
        <taxon>Pseudomonadati</taxon>
        <taxon>Pseudomonadota</taxon>
        <taxon>Gammaproteobacteria</taxon>
        <taxon>Oceanospirillales</taxon>
        <taxon>Halomonadaceae</taxon>
        <taxon>Modicisalibacter</taxon>
    </lineage>
</organism>
<feature type="domain" description="C-type lysozyme inhibitor" evidence="7">
    <location>
        <begin position="95"/>
        <end position="133"/>
    </location>
</feature>
<feature type="compositionally biased region" description="Basic and acidic residues" evidence="5">
    <location>
        <begin position="44"/>
        <end position="54"/>
    </location>
</feature>
<dbReference type="AlphaFoldDB" id="A0A1G9IKD2"/>
<dbReference type="OrthoDB" id="5348860at2"/>